<reference evidence="7 8" key="1">
    <citation type="journal article" date="2019" name="Nat. Plants">
        <title>Genome sequencing of Musa balbisiana reveals subgenome evolution and function divergence in polyploid bananas.</title>
        <authorList>
            <person name="Yao X."/>
        </authorList>
    </citation>
    <scope>NUCLEOTIDE SEQUENCE [LARGE SCALE GENOMIC DNA]</scope>
    <source>
        <strain evidence="8">cv. DH-PKW</strain>
        <tissue evidence="7">Leaves</tissue>
    </source>
</reference>
<proteinExistence type="predicted"/>
<sequence length="365" mass="40136">MASMGSIRDVMQLTLDEDEEACTYALHLAIGSVLPMVLKAAIELELLEIIVRAGPGAMLSPADIAAKLPTANPQAAVMVDRILRLLAAYSVVNCTVEAGDDGHPSHKYSAAGVCKFLTKNEDGVSLASMSLMNQDKVLMESWYYLKDAVLEGGIPFNKVTGMAPFEYHGSDPRFNRLFNDSMRGRSTILMKKLLQVYRGFDSIKVLVDVGGGIGATLHMITSRHSHVKGVNFDLPHVICEAPPYPGVEYVSGDMFIGIPSGDAIFLKWILHDWSDEHCVKILKNCWKALPEKGKVIVLESVLPTIQESTPQAKCAYETDVIMLAHSDGGRERTQKDFQDLARDASFSGFNITYLFAATWVMEFTK</sequence>
<keyword evidence="3" id="KW-0949">S-adenosyl-L-methionine</keyword>
<accession>A0A4S8IHS8</accession>
<dbReference type="FunFam" id="3.40.50.150:FF:000061">
    <property type="entry name" value="Caffeic acid O-methyltransferase"/>
    <property type="match status" value="1"/>
</dbReference>
<dbReference type="PROSITE" id="PS51683">
    <property type="entry name" value="SAM_OMT_II"/>
    <property type="match status" value="1"/>
</dbReference>
<dbReference type="GO" id="GO:0046983">
    <property type="term" value="F:protein dimerization activity"/>
    <property type="evidence" value="ECO:0007669"/>
    <property type="project" value="InterPro"/>
</dbReference>
<dbReference type="PANTHER" id="PTHR11746">
    <property type="entry name" value="O-METHYLTRANSFERASE"/>
    <property type="match status" value="1"/>
</dbReference>
<dbReference type="Proteomes" id="UP000317650">
    <property type="component" value="Chromosome 9"/>
</dbReference>
<feature type="active site" description="Proton acceptor" evidence="4">
    <location>
        <position position="271"/>
    </location>
</feature>
<dbReference type="Gene3D" id="1.10.10.10">
    <property type="entry name" value="Winged helix-like DNA-binding domain superfamily/Winged helix DNA-binding domain"/>
    <property type="match status" value="1"/>
</dbReference>
<dbReference type="InterPro" id="IPR016461">
    <property type="entry name" value="COMT-like"/>
</dbReference>
<dbReference type="InterPro" id="IPR029063">
    <property type="entry name" value="SAM-dependent_MTases_sf"/>
</dbReference>
<dbReference type="AlphaFoldDB" id="A0A4S8IHS8"/>
<evidence type="ECO:0000259" key="6">
    <source>
        <dbReference type="Pfam" id="PF08100"/>
    </source>
</evidence>
<evidence type="ECO:0000256" key="4">
    <source>
        <dbReference type="PIRSR" id="PIRSR005739-1"/>
    </source>
</evidence>
<evidence type="ECO:0000313" key="7">
    <source>
        <dbReference type="EMBL" id="THU47853.1"/>
    </source>
</evidence>
<dbReference type="Gene3D" id="3.40.50.150">
    <property type="entry name" value="Vaccinia Virus protein VP39"/>
    <property type="match status" value="1"/>
</dbReference>
<dbReference type="GO" id="GO:0008171">
    <property type="term" value="F:O-methyltransferase activity"/>
    <property type="evidence" value="ECO:0007669"/>
    <property type="project" value="InterPro"/>
</dbReference>
<evidence type="ECO:0000256" key="2">
    <source>
        <dbReference type="ARBA" id="ARBA00022679"/>
    </source>
</evidence>
<dbReference type="FunFam" id="1.10.10.10:FF:000357">
    <property type="entry name" value="Caffeic acid 3-O-methyltransferase"/>
    <property type="match status" value="1"/>
</dbReference>
<evidence type="ECO:0000256" key="3">
    <source>
        <dbReference type="ARBA" id="ARBA00022691"/>
    </source>
</evidence>
<evidence type="ECO:0000313" key="8">
    <source>
        <dbReference type="Proteomes" id="UP000317650"/>
    </source>
</evidence>
<dbReference type="SUPFAM" id="SSF46785">
    <property type="entry name" value="Winged helix' DNA-binding domain"/>
    <property type="match status" value="1"/>
</dbReference>
<feature type="domain" description="O-methyltransferase dimerisation" evidence="6">
    <location>
        <begin position="27"/>
        <end position="119"/>
    </location>
</feature>
<protein>
    <recommendedName>
        <fullName evidence="9">O-methyltransferase domain-containing protein</fullName>
    </recommendedName>
</protein>
<dbReference type="GO" id="GO:0032259">
    <property type="term" value="P:methylation"/>
    <property type="evidence" value="ECO:0007669"/>
    <property type="project" value="UniProtKB-KW"/>
</dbReference>
<keyword evidence="1" id="KW-0489">Methyltransferase</keyword>
<dbReference type="Pfam" id="PF08100">
    <property type="entry name" value="Dimerisation"/>
    <property type="match status" value="1"/>
</dbReference>
<keyword evidence="8" id="KW-1185">Reference proteome</keyword>
<dbReference type="InterPro" id="IPR036388">
    <property type="entry name" value="WH-like_DNA-bd_sf"/>
</dbReference>
<feature type="domain" description="O-methyltransferase C-terminal" evidence="5">
    <location>
        <begin position="142"/>
        <end position="347"/>
    </location>
</feature>
<organism evidence="7 8">
    <name type="scientific">Musa balbisiana</name>
    <name type="common">Banana</name>
    <dbReference type="NCBI Taxonomy" id="52838"/>
    <lineage>
        <taxon>Eukaryota</taxon>
        <taxon>Viridiplantae</taxon>
        <taxon>Streptophyta</taxon>
        <taxon>Embryophyta</taxon>
        <taxon>Tracheophyta</taxon>
        <taxon>Spermatophyta</taxon>
        <taxon>Magnoliopsida</taxon>
        <taxon>Liliopsida</taxon>
        <taxon>Zingiberales</taxon>
        <taxon>Musaceae</taxon>
        <taxon>Musa</taxon>
    </lineage>
</organism>
<dbReference type="InterPro" id="IPR012967">
    <property type="entry name" value="COMT_dimerisation"/>
</dbReference>
<dbReference type="SUPFAM" id="SSF53335">
    <property type="entry name" value="S-adenosyl-L-methionine-dependent methyltransferases"/>
    <property type="match status" value="1"/>
</dbReference>
<dbReference type="Pfam" id="PF00891">
    <property type="entry name" value="Methyltransf_2"/>
    <property type="match status" value="1"/>
</dbReference>
<gene>
    <name evidence="7" type="ORF">C4D60_Mb09t20020</name>
</gene>
<evidence type="ECO:0008006" key="9">
    <source>
        <dbReference type="Google" id="ProtNLM"/>
    </source>
</evidence>
<dbReference type="InterPro" id="IPR001077">
    <property type="entry name" value="COMT_C"/>
</dbReference>
<name>A0A4S8IHS8_MUSBA</name>
<keyword evidence="2" id="KW-0808">Transferase</keyword>
<comment type="caution">
    <text evidence="7">The sequence shown here is derived from an EMBL/GenBank/DDBJ whole genome shotgun (WGS) entry which is preliminary data.</text>
</comment>
<dbReference type="STRING" id="52838.A0A4S8IHS8"/>
<dbReference type="PIRSF" id="PIRSF005739">
    <property type="entry name" value="O-mtase"/>
    <property type="match status" value="1"/>
</dbReference>
<dbReference type="EMBL" id="PYDT01000010">
    <property type="protein sequence ID" value="THU47853.1"/>
    <property type="molecule type" value="Genomic_DNA"/>
</dbReference>
<dbReference type="InterPro" id="IPR036390">
    <property type="entry name" value="WH_DNA-bd_sf"/>
</dbReference>
<evidence type="ECO:0000259" key="5">
    <source>
        <dbReference type="Pfam" id="PF00891"/>
    </source>
</evidence>
<evidence type="ECO:0000256" key="1">
    <source>
        <dbReference type="ARBA" id="ARBA00022603"/>
    </source>
</evidence>